<evidence type="ECO:0000256" key="2">
    <source>
        <dbReference type="SAM" id="MobiDB-lite"/>
    </source>
</evidence>
<keyword evidence="4" id="KW-1185">Reference proteome</keyword>
<dbReference type="Proteomes" id="UP001271769">
    <property type="component" value="Unassembled WGS sequence"/>
</dbReference>
<evidence type="ECO:0000313" key="3">
    <source>
        <dbReference type="EMBL" id="MDY0873465.1"/>
    </source>
</evidence>
<evidence type="ECO:0000313" key="4">
    <source>
        <dbReference type="Proteomes" id="UP001271769"/>
    </source>
</evidence>
<comment type="caution">
    <text evidence="3">The sequence shown here is derived from an EMBL/GenBank/DDBJ whole genome shotgun (WGS) entry which is preliminary data.</text>
</comment>
<dbReference type="RefSeq" id="WP_320501939.1">
    <property type="nucleotide sequence ID" value="NZ_JAXCLX010000003.1"/>
</dbReference>
<proteinExistence type="predicted"/>
<keyword evidence="1" id="KW-0175">Coiled coil</keyword>
<dbReference type="EMBL" id="JAXCLX010000003">
    <property type="protein sequence ID" value="MDY0873465.1"/>
    <property type="molecule type" value="Genomic_DNA"/>
</dbReference>
<evidence type="ECO:0000256" key="1">
    <source>
        <dbReference type="SAM" id="Coils"/>
    </source>
</evidence>
<name>A0ABU5E1P2_9PROT</name>
<accession>A0ABU5E1P2</accession>
<reference evidence="3 4" key="1">
    <citation type="journal article" date="2013" name="Antonie Van Leeuwenhoek">
        <title>Dongia rigui sp. nov., isolated from freshwater of a large wetland in Korea.</title>
        <authorList>
            <person name="Baik K.S."/>
            <person name="Hwang Y.M."/>
            <person name="Choi J.S."/>
            <person name="Kwon J."/>
            <person name="Seong C.N."/>
        </authorList>
    </citation>
    <scope>NUCLEOTIDE SEQUENCE [LARGE SCALE GENOMIC DNA]</scope>
    <source>
        <strain evidence="3 4">04SU4-P</strain>
    </source>
</reference>
<protein>
    <recommendedName>
        <fullName evidence="5">Talin</fullName>
    </recommendedName>
</protein>
<organism evidence="3 4">
    <name type="scientific">Dongia rigui</name>
    <dbReference type="NCBI Taxonomy" id="940149"/>
    <lineage>
        <taxon>Bacteria</taxon>
        <taxon>Pseudomonadati</taxon>
        <taxon>Pseudomonadota</taxon>
        <taxon>Alphaproteobacteria</taxon>
        <taxon>Rhodospirillales</taxon>
        <taxon>Dongiaceae</taxon>
        <taxon>Dongia</taxon>
    </lineage>
</organism>
<gene>
    <name evidence="3" type="ORF">SMD31_16110</name>
</gene>
<sequence length="313" mass="32622">MGVSSGIFNIIQRGQLRLTATEAMRATATQGNKQPSEGSTNPLTWSLKKNESAVAAYWRLAPDSAARNAPRQDVVKRLEKMADDDNKDIAAEKMRQAKSKLEGLRRQLQMLAATGDVKQLRRIAAEAASLAREIGAAARSMAQGVGAGSASSDAAPAQATASAANAAVQAASSEGNTESAPPAAGTASSVTGAVADGSDREQSFKALHALTSEARSAVVQAKGIIAQAAQMARSRRKSADGDEDRYFRQLQEVADDALAEIDAGQREALNMLLNPQSDGALGELTTAISSSTLTISLSVEAMVTTDTHIEIVT</sequence>
<evidence type="ECO:0008006" key="5">
    <source>
        <dbReference type="Google" id="ProtNLM"/>
    </source>
</evidence>
<feature type="region of interest" description="Disordered" evidence="2">
    <location>
        <begin position="170"/>
        <end position="196"/>
    </location>
</feature>
<feature type="coiled-coil region" evidence="1">
    <location>
        <begin position="87"/>
        <end position="114"/>
    </location>
</feature>